<organism evidence="1 2">
    <name type="scientific">Loxostege sticticalis</name>
    <name type="common">Beet webworm moth</name>
    <dbReference type="NCBI Taxonomy" id="481309"/>
    <lineage>
        <taxon>Eukaryota</taxon>
        <taxon>Metazoa</taxon>
        <taxon>Ecdysozoa</taxon>
        <taxon>Arthropoda</taxon>
        <taxon>Hexapoda</taxon>
        <taxon>Insecta</taxon>
        <taxon>Pterygota</taxon>
        <taxon>Neoptera</taxon>
        <taxon>Endopterygota</taxon>
        <taxon>Lepidoptera</taxon>
        <taxon>Glossata</taxon>
        <taxon>Ditrysia</taxon>
        <taxon>Pyraloidea</taxon>
        <taxon>Crambidae</taxon>
        <taxon>Pyraustinae</taxon>
        <taxon>Loxostege</taxon>
    </lineage>
</organism>
<dbReference type="Proteomes" id="UP001549921">
    <property type="component" value="Unassembled WGS sequence"/>
</dbReference>
<protein>
    <recommendedName>
        <fullName evidence="3">Ultrabithorax</fullName>
    </recommendedName>
</protein>
<evidence type="ECO:0008006" key="3">
    <source>
        <dbReference type="Google" id="ProtNLM"/>
    </source>
</evidence>
<sequence>MNSYFEQGGFYGAHGVHQGGGGGDQYRGFPLGLTYAQPHALHQPRPQDSPYDASVAAACKLYAGEQQYAKADCSKAGGEQQNGYGGKEWGSGLGALVRPAACTPEARYSESSSPGRALPWGNQCALPGAAAAAAQPVQHQPTNHTFYPWMAIAGGYSDTQILQLLLWGQHSNLNKKNHFSSRYTNWCQLIGALV</sequence>
<evidence type="ECO:0000313" key="1">
    <source>
        <dbReference type="EMBL" id="KAL0832028.1"/>
    </source>
</evidence>
<gene>
    <name evidence="1" type="ORF">ABMA28_001525</name>
</gene>
<evidence type="ECO:0000313" key="2">
    <source>
        <dbReference type="Proteomes" id="UP001549921"/>
    </source>
</evidence>
<comment type="caution">
    <text evidence="1">The sequence shown here is derived from an EMBL/GenBank/DDBJ whole genome shotgun (WGS) entry which is preliminary data.</text>
</comment>
<proteinExistence type="predicted"/>
<dbReference type="AlphaFoldDB" id="A0ABD0T4P4"/>
<name>A0ABD0T4P4_LOXSC</name>
<dbReference type="EMBL" id="JBEDNZ010000011">
    <property type="protein sequence ID" value="KAL0832028.1"/>
    <property type="molecule type" value="Genomic_DNA"/>
</dbReference>
<accession>A0ABD0T4P4</accession>
<reference evidence="1 2" key="1">
    <citation type="submission" date="2024-06" db="EMBL/GenBank/DDBJ databases">
        <title>A chromosome-level genome assembly of beet webworm, Loxostege sticticalis.</title>
        <authorList>
            <person name="Zhang Y."/>
        </authorList>
    </citation>
    <scope>NUCLEOTIDE SEQUENCE [LARGE SCALE GENOMIC DNA]</scope>
    <source>
        <strain evidence="1">AQ028</strain>
        <tissue evidence="1">Male pupae</tissue>
    </source>
</reference>